<feature type="domain" description="Type I restriction modification DNA specificity" evidence="5">
    <location>
        <begin position="272"/>
        <end position="385"/>
    </location>
</feature>
<dbReference type="InterPro" id="IPR051212">
    <property type="entry name" value="Type-I_RE_S_subunit"/>
</dbReference>
<name>A0A930PLI8_9MICC</name>
<comment type="caution">
    <text evidence="6">The sequence shown here is derived from an EMBL/GenBank/DDBJ whole genome shotgun (WGS) entry which is preliminary data.</text>
</comment>
<dbReference type="GO" id="GO:0003677">
    <property type="term" value="F:DNA binding"/>
    <property type="evidence" value="ECO:0007669"/>
    <property type="project" value="UniProtKB-KW"/>
</dbReference>
<keyword evidence="6" id="KW-0255">Endonuclease</keyword>
<keyword evidence="6" id="KW-0378">Hydrolase</keyword>
<evidence type="ECO:0000256" key="2">
    <source>
        <dbReference type="ARBA" id="ARBA00022747"/>
    </source>
</evidence>
<evidence type="ECO:0000313" key="7">
    <source>
        <dbReference type="Proteomes" id="UP000770330"/>
    </source>
</evidence>
<dbReference type="GO" id="GO:0009307">
    <property type="term" value="P:DNA restriction-modification system"/>
    <property type="evidence" value="ECO:0007669"/>
    <property type="project" value="UniProtKB-KW"/>
</dbReference>
<dbReference type="Gene3D" id="3.90.220.20">
    <property type="entry name" value="DNA methylase specificity domains"/>
    <property type="match status" value="2"/>
</dbReference>
<reference evidence="6" key="1">
    <citation type="submission" date="2020-04" db="EMBL/GenBank/DDBJ databases">
        <title>Deep metagenomics examines the oral microbiome during advanced dental caries in children, revealing novel taxa and co-occurrences with host molecules.</title>
        <authorList>
            <person name="Baker J.L."/>
            <person name="Morton J.T."/>
            <person name="Dinis M."/>
            <person name="Alvarez R."/>
            <person name="Tran N.C."/>
            <person name="Knight R."/>
            <person name="Edlund A."/>
        </authorList>
    </citation>
    <scope>NUCLEOTIDE SEQUENCE</scope>
    <source>
        <strain evidence="6">JCVI_39_bin.18</strain>
    </source>
</reference>
<dbReference type="InterPro" id="IPR044946">
    <property type="entry name" value="Restrct_endonuc_typeI_TRD_sf"/>
</dbReference>
<dbReference type="GO" id="GO:0004519">
    <property type="term" value="F:endonuclease activity"/>
    <property type="evidence" value="ECO:0007669"/>
    <property type="project" value="UniProtKB-KW"/>
</dbReference>
<dbReference type="Proteomes" id="UP000770330">
    <property type="component" value="Unassembled WGS sequence"/>
</dbReference>
<dbReference type="PANTHER" id="PTHR43140:SF1">
    <property type="entry name" value="TYPE I RESTRICTION ENZYME ECOKI SPECIFICITY SUBUNIT"/>
    <property type="match status" value="1"/>
</dbReference>
<comment type="similarity">
    <text evidence="1">Belongs to the type-I restriction system S methylase family.</text>
</comment>
<gene>
    <name evidence="6" type="ORF">HXO61_09255</name>
</gene>
<dbReference type="PANTHER" id="PTHR43140">
    <property type="entry name" value="TYPE-1 RESTRICTION ENZYME ECOKI SPECIFICITY PROTEIN"/>
    <property type="match status" value="1"/>
</dbReference>
<dbReference type="InterPro" id="IPR000055">
    <property type="entry name" value="Restrct_endonuc_typeI_TRD"/>
</dbReference>
<evidence type="ECO:0000256" key="3">
    <source>
        <dbReference type="ARBA" id="ARBA00023125"/>
    </source>
</evidence>
<dbReference type="Pfam" id="PF01420">
    <property type="entry name" value="Methylase_S"/>
    <property type="match status" value="2"/>
</dbReference>
<organism evidence="6 7">
    <name type="scientific">Rothia mucilaginosa</name>
    <dbReference type="NCBI Taxonomy" id="43675"/>
    <lineage>
        <taxon>Bacteria</taxon>
        <taxon>Bacillati</taxon>
        <taxon>Actinomycetota</taxon>
        <taxon>Actinomycetes</taxon>
        <taxon>Micrococcales</taxon>
        <taxon>Micrococcaceae</taxon>
        <taxon>Rothia</taxon>
    </lineage>
</organism>
<dbReference type="CDD" id="cd17281">
    <property type="entry name" value="RMtype1_S_HpyAXIII_TRD1-CR1_like"/>
    <property type="match status" value="1"/>
</dbReference>
<evidence type="ECO:0000259" key="5">
    <source>
        <dbReference type="Pfam" id="PF01420"/>
    </source>
</evidence>
<comment type="subunit">
    <text evidence="4">The methyltransferase is composed of M and S polypeptides.</text>
</comment>
<evidence type="ECO:0000256" key="1">
    <source>
        <dbReference type="ARBA" id="ARBA00010923"/>
    </source>
</evidence>
<dbReference type="CDD" id="cd17268">
    <property type="entry name" value="RMtype1_S_Ara36733I_TRD1-CR1_like"/>
    <property type="match status" value="1"/>
</dbReference>
<dbReference type="EMBL" id="JABZXO010000034">
    <property type="protein sequence ID" value="MBF1658097.1"/>
    <property type="molecule type" value="Genomic_DNA"/>
</dbReference>
<accession>A0A930PLI8</accession>
<dbReference type="RefSeq" id="WP_303945774.1">
    <property type="nucleotide sequence ID" value="NZ_JABZXO010000034.1"/>
</dbReference>
<evidence type="ECO:0000313" key="6">
    <source>
        <dbReference type="EMBL" id="MBF1658097.1"/>
    </source>
</evidence>
<dbReference type="AlphaFoldDB" id="A0A930PLI8"/>
<proteinExistence type="inferred from homology"/>
<protein>
    <submittedName>
        <fullName evidence="6">Restriction endonuclease subunit S</fullName>
    </submittedName>
</protein>
<keyword evidence="2" id="KW-0680">Restriction system</keyword>
<keyword evidence="6" id="KW-0540">Nuclease</keyword>
<evidence type="ECO:0000256" key="4">
    <source>
        <dbReference type="ARBA" id="ARBA00038652"/>
    </source>
</evidence>
<sequence>MNYIDRLVAELCPDGVDFYPIEELFTTRNGYTPSKSNSSYWENGTVPWFRMEDIRENGGVLSEAMQSVHESALKKGGMFPAGSIIVATSATIGEHALINVDFLCNQRFTVLTPKEEFKSLLLPKFLYYYSFVLDRWCLSNTTQSSFASVDMKRFKKFEFPVPPLEIQEAIVEILDKFTNLEAELEAELEARTLQYEYYRDSLFEALDCPRVPLGSFARLVRGSGMPKTDFSESGVGAIHYGQIYTKFGTATAEVIAHVPEDKAKKLAVVNPGDVIVANTSENLEDVCKAVAWVGESDIVTGGHATVIKAPEQNAKFISYYMATGQFNKDKRRHAFGTKVIDVAPKNLAKIEFPVPSLEEQQRIVDILDRFDALTSSLSEGLPAELVARRSQYEYYRDQLLSFPRKGGN</sequence>
<feature type="domain" description="Type I restriction modification DNA specificity" evidence="5">
    <location>
        <begin position="13"/>
        <end position="189"/>
    </location>
</feature>
<keyword evidence="3" id="KW-0238">DNA-binding</keyword>
<dbReference type="SUPFAM" id="SSF116734">
    <property type="entry name" value="DNA methylase specificity domain"/>
    <property type="match status" value="2"/>
</dbReference>